<evidence type="ECO:0000313" key="2">
    <source>
        <dbReference type="EMBL" id="SHI64176.1"/>
    </source>
</evidence>
<reference evidence="2 3" key="1">
    <citation type="submission" date="2016-11" db="EMBL/GenBank/DDBJ databases">
        <authorList>
            <person name="Jaros S."/>
            <person name="Januszkiewicz K."/>
            <person name="Wedrychowicz H."/>
        </authorList>
    </citation>
    <scope>NUCLEOTIDE SEQUENCE [LARGE SCALE GENOMIC DNA]</scope>
    <source>
        <strain evidence="2 3">DSM 21758</strain>
    </source>
</reference>
<dbReference type="Proteomes" id="UP000184310">
    <property type="component" value="Unassembled WGS sequence"/>
</dbReference>
<organism evidence="2 3">
    <name type="scientific">Clostridium cavendishii DSM 21758</name>
    <dbReference type="NCBI Taxonomy" id="1121302"/>
    <lineage>
        <taxon>Bacteria</taxon>
        <taxon>Bacillati</taxon>
        <taxon>Bacillota</taxon>
        <taxon>Clostridia</taxon>
        <taxon>Eubacteriales</taxon>
        <taxon>Clostridiaceae</taxon>
        <taxon>Clostridium</taxon>
    </lineage>
</organism>
<dbReference type="AlphaFoldDB" id="A0A1M6CT63"/>
<dbReference type="RefSeq" id="WP_072985035.1">
    <property type="nucleotide sequence ID" value="NZ_FQZB01000004.1"/>
</dbReference>
<feature type="region of interest" description="Disordered" evidence="1">
    <location>
        <begin position="97"/>
        <end position="124"/>
    </location>
</feature>
<dbReference type="EMBL" id="FQZB01000004">
    <property type="protein sequence ID" value="SHI64176.1"/>
    <property type="molecule type" value="Genomic_DNA"/>
</dbReference>
<evidence type="ECO:0000256" key="1">
    <source>
        <dbReference type="SAM" id="MobiDB-lite"/>
    </source>
</evidence>
<sequence>MNSDREELKKATSGELNFDETEPYELEYEIQQPNPEEIESGIQDGILESNIDENVNESKKEINKEKIEESKEINIEKLLQDIQNSIKLNKTLVQNNLNTNSNSKSKKNTTNTDATASNTDTTASPTISESLAKTLVTLTTINGIKDQVCLLPLDFCMRNYFNNCVLPLVSTLDFISRTSFNLSASVGVLTNSPIVPVKRSQVKDTIELIYCINAQCEDVYRIACKRIEILLEYARCNKI</sequence>
<dbReference type="OrthoDB" id="9179987at2"/>
<proteinExistence type="predicted"/>
<evidence type="ECO:0000313" key="3">
    <source>
        <dbReference type="Proteomes" id="UP000184310"/>
    </source>
</evidence>
<gene>
    <name evidence="2" type="ORF">SAMN02745163_00545</name>
</gene>
<accession>A0A1M6CT63</accession>
<name>A0A1M6CT63_9CLOT</name>
<protein>
    <submittedName>
        <fullName evidence="2">Uncharacterized protein</fullName>
    </submittedName>
</protein>
<keyword evidence="3" id="KW-1185">Reference proteome</keyword>